<dbReference type="RefSeq" id="WP_058887803.1">
    <property type="nucleotide sequence ID" value="NZ_LQBM01000002.1"/>
</dbReference>
<evidence type="ECO:0000256" key="1">
    <source>
        <dbReference type="ARBA" id="ARBA00022833"/>
    </source>
</evidence>
<accession>A0A0W8IIU3</accession>
<dbReference type="AlphaFoldDB" id="A0A0W8IIU3"/>
<keyword evidence="4" id="KW-1185">Reference proteome</keyword>
<reference evidence="4" key="1">
    <citation type="submission" date="2015-12" db="EMBL/GenBank/DDBJ databases">
        <authorList>
            <person name="Nair G.R."/>
            <person name="Kaur G."/>
            <person name="Mayilraj S."/>
        </authorList>
    </citation>
    <scope>NUCLEOTIDE SEQUENCE [LARGE SCALE GENOMIC DNA]</scope>
    <source>
        <strain evidence="4">CD08_7</strain>
    </source>
</reference>
<dbReference type="InterPro" id="IPR041698">
    <property type="entry name" value="Methyltransf_25"/>
</dbReference>
<evidence type="ECO:0000259" key="2">
    <source>
        <dbReference type="Pfam" id="PF13649"/>
    </source>
</evidence>
<dbReference type="STRING" id="317018.AVL63_10540"/>
<dbReference type="Pfam" id="PF13649">
    <property type="entry name" value="Methyltransf_25"/>
    <property type="match status" value="1"/>
</dbReference>
<gene>
    <name evidence="3" type="ORF">AVL63_10540</name>
</gene>
<dbReference type="InterPro" id="IPR024078">
    <property type="entry name" value="LmbE-like_dom_sf"/>
</dbReference>
<dbReference type="Pfam" id="PF02585">
    <property type="entry name" value="PIG-L"/>
    <property type="match status" value="1"/>
</dbReference>
<dbReference type="SUPFAM" id="SSF102588">
    <property type="entry name" value="LmbE-like"/>
    <property type="match status" value="1"/>
</dbReference>
<comment type="caution">
    <text evidence="3">The sequence shown here is derived from an EMBL/GenBank/DDBJ whole genome shotgun (WGS) entry which is preliminary data.</text>
</comment>
<keyword evidence="1" id="KW-0862">Zinc</keyword>
<dbReference type="Gene3D" id="3.40.50.10320">
    <property type="entry name" value="LmbE-like"/>
    <property type="match status" value="1"/>
</dbReference>
<dbReference type="InterPro" id="IPR003737">
    <property type="entry name" value="GlcNAc_PI_deacetylase-related"/>
</dbReference>
<dbReference type="Gene3D" id="3.40.50.150">
    <property type="entry name" value="Vaccinia Virus protein VP39"/>
    <property type="match status" value="1"/>
</dbReference>
<dbReference type="Proteomes" id="UP000054023">
    <property type="component" value="Unassembled WGS sequence"/>
</dbReference>
<sequence length="478" mass="51131">MAPGETPPTFHGAQAPRSSLSAWQDYDADVPEWGIGELDHAGRWIPHELPGLLVLAPHPDDEVLGAAALIAAGLRSGAPVRILAASDGTGSHAPENIPADQLARIRTAESEAALDELRTLGAGSSSGLERLRLELPDGELSAHQAALTESIGAALEQMPRGTLLAAPLSHDGHSDHDACGEAARAAAAEHNVALVQYPVWLWLHSAPPGSSRESEAAAEVPWSAARSIPIDPELAEVRARAVAAFASQLGTELGTPVDRGPGEPVLTSHMLATVLRDQQIVFPAAPLDFEGLHAGREDPWSVTSRWYEQRKYTLTMAVLPRRRYRRAYEPGCSIGGLTQLLAERCDEVLATDISSSALEAAARRVPESNVRFQQASIEDWPAGEIDLILISELAYYLNDSQWAAVLGRAKTTLSSGGHLVSVHWRHPDAQAYRSAAQIRADLWGVPGWDVHAGYQDPDMLIDVLGPSGPSVAQAEFLD</sequence>
<dbReference type="EMBL" id="LQBM01000002">
    <property type="protein sequence ID" value="KUG59568.1"/>
    <property type="molecule type" value="Genomic_DNA"/>
</dbReference>
<organism evidence="3 4">
    <name type="scientific">Nesterenkonia jeotgali</name>
    <dbReference type="NCBI Taxonomy" id="317018"/>
    <lineage>
        <taxon>Bacteria</taxon>
        <taxon>Bacillati</taxon>
        <taxon>Actinomycetota</taxon>
        <taxon>Actinomycetes</taxon>
        <taxon>Micrococcales</taxon>
        <taxon>Micrococcaceae</taxon>
        <taxon>Nesterenkonia</taxon>
    </lineage>
</organism>
<dbReference type="InterPro" id="IPR029063">
    <property type="entry name" value="SAM-dependent_MTases_sf"/>
</dbReference>
<dbReference type="GO" id="GO:0016811">
    <property type="term" value="F:hydrolase activity, acting on carbon-nitrogen (but not peptide) bonds, in linear amides"/>
    <property type="evidence" value="ECO:0007669"/>
    <property type="project" value="TreeGrafter"/>
</dbReference>
<proteinExistence type="predicted"/>
<feature type="domain" description="Methyltransferase" evidence="2">
    <location>
        <begin position="330"/>
        <end position="417"/>
    </location>
</feature>
<dbReference type="PANTHER" id="PTHR12993">
    <property type="entry name" value="N-ACETYLGLUCOSAMINYL-PHOSPHATIDYLINOSITOL DE-N-ACETYLASE-RELATED"/>
    <property type="match status" value="1"/>
</dbReference>
<dbReference type="SUPFAM" id="SSF53335">
    <property type="entry name" value="S-adenosyl-L-methionine-dependent methyltransferases"/>
    <property type="match status" value="1"/>
</dbReference>
<dbReference type="OrthoDB" id="116799at2"/>
<name>A0A0W8IIU3_9MICC</name>
<dbReference type="GO" id="GO:0016137">
    <property type="term" value="P:glycoside metabolic process"/>
    <property type="evidence" value="ECO:0007669"/>
    <property type="project" value="UniProtKB-ARBA"/>
</dbReference>
<protein>
    <recommendedName>
        <fullName evidence="2">Methyltransferase domain-containing protein</fullName>
    </recommendedName>
</protein>
<evidence type="ECO:0000313" key="3">
    <source>
        <dbReference type="EMBL" id="KUG59568.1"/>
    </source>
</evidence>
<evidence type="ECO:0000313" key="4">
    <source>
        <dbReference type="Proteomes" id="UP000054023"/>
    </source>
</evidence>
<dbReference type="CDD" id="cd02440">
    <property type="entry name" value="AdoMet_MTases"/>
    <property type="match status" value="1"/>
</dbReference>
<dbReference type="PANTHER" id="PTHR12993:SF29">
    <property type="entry name" value="BLR3841 PROTEIN"/>
    <property type="match status" value="1"/>
</dbReference>